<proteinExistence type="inferred from homology"/>
<dbReference type="SUPFAM" id="SSF75005">
    <property type="entry name" value="Arabinanase/levansucrase/invertase"/>
    <property type="match status" value="1"/>
</dbReference>
<dbReference type="Pfam" id="PF04041">
    <property type="entry name" value="Glyco_hydro_130"/>
    <property type="match status" value="1"/>
</dbReference>
<dbReference type="KEGG" id="cak:Caul_5274"/>
<sequence length="367" mass="40078">MTKRATVPDWAIGPFSPPQRILGPRPDLRFDCPVSGDAVAWAAKDVFNAGAVVHEGRVCLLVRAEDTVGRYAGVSRIGLATSADGVTFDLESKPVLYPDDDRWQAWEWPGGLEDPRIVVGPDGTFVCAYTAFDGKVGCLFIATSRDLRQWTKHGPAFAGSPYARLATKAGAIVTELVEGRLVAARIDGRYWMYWGEGALYAATSEDLVRWTPVEADSAPDKYLTWDPEHRGPMGAWTLERPPGPRGVRLLAGPRRHRFDSLLVEPGPPAILTPEGVVLIYNGGNHVVDGDPDIEPFAYQPSQMLFDARDPTALIARAREPFLGIPRHEAEGQVGNVCFAQGLVTFQGQWRLYLGLADSRLGVSTAPF</sequence>
<dbReference type="GO" id="GO:0016757">
    <property type="term" value="F:glycosyltransferase activity"/>
    <property type="evidence" value="ECO:0007669"/>
    <property type="project" value="UniProtKB-KW"/>
</dbReference>
<dbReference type="GO" id="GO:0016798">
    <property type="term" value="F:hydrolase activity, acting on glycosyl bonds"/>
    <property type="evidence" value="ECO:0007669"/>
    <property type="project" value="UniProtKB-KW"/>
</dbReference>
<dbReference type="AlphaFoldDB" id="B0T907"/>
<geneLocation type="plasmid" evidence="4">
    <name>pCAUL01</name>
</geneLocation>
<dbReference type="HOGENOM" id="CLU_046648_3_0_5"/>
<evidence type="ECO:0000256" key="1">
    <source>
        <dbReference type="ARBA" id="ARBA00022676"/>
    </source>
</evidence>
<dbReference type="OrthoDB" id="9776657at2"/>
<keyword evidence="4" id="KW-0378">Hydrolase</keyword>
<dbReference type="Gene3D" id="2.115.10.20">
    <property type="entry name" value="Glycosyl hydrolase domain, family 43"/>
    <property type="match status" value="1"/>
</dbReference>
<dbReference type="PANTHER" id="PTHR34106">
    <property type="entry name" value="GLYCOSIDASE"/>
    <property type="match status" value="1"/>
</dbReference>
<keyword evidence="2" id="KW-0808">Transferase</keyword>
<organism evidence="4">
    <name type="scientific">Caulobacter sp. (strain K31)</name>
    <dbReference type="NCBI Taxonomy" id="366602"/>
    <lineage>
        <taxon>Bacteria</taxon>
        <taxon>Pseudomonadati</taxon>
        <taxon>Pseudomonadota</taxon>
        <taxon>Alphaproteobacteria</taxon>
        <taxon>Caulobacterales</taxon>
        <taxon>Caulobacteraceae</taxon>
        <taxon>Caulobacter</taxon>
    </lineage>
</organism>
<keyword evidence="1" id="KW-0328">Glycosyltransferase</keyword>
<dbReference type="InterPro" id="IPR023296">
    <property type="entry name" value="Glyco_hydro_beta-prop_sf"/>
</dbReference>
<dbReference type="PANTHER" id="PTHR34106:SF5">
    <property type="entry name" value="GLYCOSIDASE"/>
    <property type="match status" value="1"/>
</dbReference>
<reference evidence="4" key="1">
    <citation type="submission" date="2008-01" db="EMBL/GenBank/DDBJ databases">
        <title>Complete sequence of plasmid1 pCAUL01 of Caulobacter sp. K31.</title>
        <authorList>
            <consortium name="US DOE Joint Genome Institute"/>
            <person name="Copeland A."/>
            <person name="Lucas S."/>
            <person name="Lapidus A."/>
            <person name="Barry K."/>
            <person name="Glavina del Rio T."/>
            <person name="Dalin E."/>
            <person name="Tice H."/>
            <person name="Pitluck S."/>
            <person name="Bruce D."/>
            <person name="Goodwin L."/>
            <person name="Thompson L.S."/>
            <person name="Brettin T."/>
            <person name="Detter J.C."/>
            <person name="Han C."/>
            <person name="Schmutz J."/>
            <person name="Larimer F."/>
            <person name="Land M."/>
            <person name="Hauser L."/>
            <person name="Kyrpides N."/>
            <person name="Kim E."/>
            <person name="Stephens C."/>
            <person name="Richardson P."/>
        </authorList>
    </citation>
    <scope>NUCLEOTIDE SEQUENCE [LARGE SCALE GENOMIC DNA]</scope>
    <source>
        <strain evidence="4">K31</strain>
        <plasmid evidence="4">pCAUL01</plasmid>
    </source>
</reference>
<dbReference type="InterPro" id="IPR007184">
    <property type="entry name" value="Mannoside_phosphorylase"/>
</dbReference>
<comment type="similarity">
    <text evidence="3">Belongs to the glycosyl hydrolase 130 family.</text>
</comment>
<evidence type="ECO:0000313" key="4">
    <source>
        <dbReference type="EMBL" id="ABZ74394.1"/>
    </source>
</evidence>
<evidence type="ECO:0000256" key="2">
    <source>
        <dbReference type="ARBA" id="ARBA00022679"/>
    </source>
</evidence>
<keyword evidence="4" id="KW-0614">Plasmid</keyword>
<accession>B0T907</accession>
<dbReference type="CDD" id="cd18610">
    <property type="entry name" value="GH130_BT3780-like"/>
    <property type="match status" value="1"/>
</dbReference>
<name>B0T907_CAUSK</name>
<gene>
    <name evidence="4" type="ordered locus">Caul_5274</name>
</gene>
<evidence type="ECO:0000256" key="3">
    <source>
        <dbReference type="ARBA" id="ARBA00024356"/>
    </source>
</evidence>
<dbReference type="EMBL" id="CP000928">
    <property type="protein sequence ID" value="ABZ74394.1"/>
    <property type="molecule type" value="Genomic_DNA"/>
</dbReference>
<protein>
    <submittedName>
        <fullName evidence="4">Glycosidase PH1107-related</fullName>
    </submittedName>
</protein>
<keyword evidence="4" id="KW-0326">Glycosidase</keyword>